<dbReference type="PANTHER" id="PTHR48043">
    <property type="entry name" value="EG:EG0003.4 PROTEIN-RELATED"/>
    <property type="match status" value="1"/>
</dbReference>
<keyword evidence="5" id="KW-0732">Signal</keyword>
<evidence type="ECO:0000256" key="2">
    <source>
        <dbReference type="ARBA" id="ARBA00012544"/>
    </source>
</evidence>
<evidence type="ECO:0000256" key="4">
    <source>
        <dbReference type="ARBA" id="ARBA00022679"/>
    </source>
</evidence>
<evidence type="ECO:0000256" key="6">
    <source>
        <dbReference type="ARBA" id="ARBA00047475"/>
    </source>
</evidence>
<keyword evidence="3" id="KW-0328">Glycosyltransferase</keyword>
<gene>
    <name evidence="7" type="ORF">ANCDUO_10040</name>
</gene>
<keyword evidence="4 7" id="KW-0808">Transferase</keyword>
<protein>
    <recommendedName>
        <fullName evidence="2">glucuronosyltransferase</fullName>
        <ecNumber evidence="2">2.4.1.17</ecNumber>
    </recommendedName>
</protein>
<dbReference type="GO" id="GO:0015020">
    <property type="term" value="F:glucuronosyltransferase activity"/>
    <property type="evidence" value="ECO:0007669"/>
    <property type="project" value="UniProtKB-EC"/>
</dbReference>
<dbReference type="OrthoDB" id="5835829at2759"/>
<dbReference type="Gene3D" id="3.40.50.2000">
    <property type="entry name" value="Glycogen Phosphorylase B"/>
    <property type="match status" value="1"/>
</dbReference>
<dbReference type="Pfam" id="PF00201">
    <property type="entry name" value="UDPGT"/>
    <property type="match status" value="2"/>
</dbReference>
<dbReference type="InterPro" id="IPR050271">
    <property type="entry name" value="UDP-glycosyltransferase"/>
</dbReference>
<evidence type="ECO:0000313" key="7">
    <source>
        <dbReference type="EMBL" id="KIH59721.1"/>
    </source>
</evidence>
<evidence type="ECO:0000256" key="1">
    <source>
        <dbReference type="ARBA" id="ARBA00009995"/>
    </source>
</evidence>
<evidence type="ECO:0000256" key="5">
    <source>
        <dbReference type="ARBA" id="ARBA00022729"/>
    </source>
</evidence>
<dbReference type="EC" id="2.4.1.17" evidence="2"/>
<organism evidence="7 8">
    <name type="scientific">Ancylostoma duodenale</name>
    <dbReference type="NCBI Taxonomy" id="51022"/>
    <lineage>
        <taxon>Eukaryota</taxon>
        <taxon>Metazoa</taxon>
        <taxon>Ecdysozoa</taxon>
        <taxon>Nematoda</taxon>
        <taxon>Chromadorea</taxon>
        <taxon>Rhabditida</taxon>
        <taxon>Rhabditina</taxon>
        <taxon>Rhabditomorpha</taxon>
        <taxon>Strongyloidea</taxon>
        <taxon>Ancylostomatidae</taxon>
        <taxon>Ancylostomatinae</taxon>
        <taxon>Ancylostoma</taxon>
    </lineage>
</organism>
<dbReference type="EMBL" id="KN731666">
    <property type="protein sequence ID" value="KIH59721.1"/>
    <property type="molecule type" value="Genomic_DNA"/>
</dbReference>
<comment type="catalytic activity">
    <reaction evidence="6">
        <text>glucuronate acceptor + UDP-alpha-D-glucuronate = acceptor beta-D-glucuronoside + UDP + H(+)</text>
        <dbReference type="Rhea" id="RHEA:21032"/>
        <dbReference type="ChEBI" id="CHEBI:15378"/>
        <dbReference type="ChEBI" id="CHEBI:58052"/>
        <dbReference type="ChEBI" id="CHEBI:58223"/>
        <dbReference type="ChEBI" id="CHEBI:132367"/>
        <dbReference type="ChEBI" id="CHEBI:132368"/>
        <dbReference type="EC" id="2.4.1.17"/>
    </reaction>
</comment>
<dbReference type="SUPFAM" id="SSF53756">
    <property type="entry name" value="UDP-Glycosyltransferase/glycogen phosphorylase"/>
    <property type="match status" value="1"/>
</dbReference>
<evidence type="ECO:0000313" key="8">
    <source>
        <dbReference type="Proteomes" id="UP000054047"/>
    </source>
</evidence>
<reference evidence="7 8" key="1">
    <citation type="submission" date="2013-12" db="EMBL/GenBank/DDBJ databases">
        <title>Draft genome of the parsitic nematode Ancylostoma duodenale.</title>
        <authorList>
            <person name="Mitreva M."/>
        </authorList>
    </citation>
    <scope>NUCLEOTIDE SEQUENCE [LARGE SCALE GENOMIC DNA]</scope>
    <source>
        <strain evidence="7 8">Zhejiang</strain>
    </source>
</reference>
<dbReference type="PANTHER" id="PTHR48043:SF22">
    <property type="entry name" value="GLUCURONOSYLTRANSFERASE"/>
    <property type="match status" value="1"/>
</dbReference>
<proteinExistence type="inferred from homology"/>
<dbReference type="Proteomes" id="UP000054047">
    <property type="component" value="Unassembled WGS sequence"/>
</dbReference>
<name>A0A0C2GRX7_9BILA</name>
<dbReference type="InterPro" id="IPR002213">
    <property type="entry name" value="UDP_glucos_trans"/>
</dbReference>
<keyword evidence="8" id="KW-1185">Reference proteome</keyword>
<dbReference type="AlphaFoldDB" id="A0A0C2GRX7"/>
<accession>A0A0C2GRX7</accession>
<evidence type="ECO:0000256" key="3">
    <source>
        <dbReference type="ARBA" id="ARBA00022676"/>
    </source>
</evidence>
<comment type="similarity">
    <text evidence="1">Belongs to the UDP-glycosyltransferase family.</text>
</comment>
<sequence length="370" mass="40710">MILLLLSLTATSSSLNILMIAPTLSYSHVSFNAKIADGLTSKGHKVVMLLPDVDNNVPSPVGSYEIIRRDVGLAPGELASTLWTNPDPYEDSSPLNLRIFIKLLRVSSLFVRACEALAADQALLNYLRNHRFDVGMLEQYDSCGFGILRAIGVDNIVWLSATGTYAEQPQTIGVNYPLSYVPNLFAPLSDEMNFLDRAKNVFISAVTSLVYTYTRAEQSKIFWRTGDLAFGEGKQPKHCFMDNFFTAFSRFPEITFIVKYETANSTIGVPPNVQLTQWIPQAKLMAHPNYLAIITHGGWSSILESISVGRPLVLMPLFAVGLPPDHGKNSKVMEAKGAAVTLDKMNLKTSDLMKAITSVTSNRSERLAVA</sequence>
<dbReference type="CDD" id="cd03784">
    <property type="entry name" value="GT1_Gtf-like"/>
    <property type="match status" value="1"/>
</dbReference>